<feature type="domain" description="Peptidase M12A" evidence="5">
    <location>
        <begin position="618"/>
        <end position="808"/>
    </location>
</feature>
<dbReference type="GO" id="GO:0006508">
    <property type="term" value="P:proteolysis"/>
    <property type="evidence" value="ECO:0007669"/>
    <property type="project" value="UniProtKB-KW"/>
</dbReference>
<evidence type="ECO:0000256" key="3">
    <source>
        <dbReference type="PROSITE-ProRule" id="PRU01211"/>
    </source>
</evidence>
<comment type="subunit">
    <text evidence="1">Monomer.</text>
</comment>
<evidence type="ECO:0000256" key="4">
    <source>
        <dbReference type="RuleBase" id="RU361183"/>
    </source>
</evidence>
<dbReference type="Proteomes" id="UP000759131">
    <property type="component" value="Unassembled WGS sequence"/>
</dbReference>
<dbReference type="Gene3D" id="3.40.390.10">
    <property type="entry name" value="Collagenase (Catalytic Domain)"/>
    <property type="match status" value="1"/>
</dbReference>
<feature type="binding site" evidence="3">
    <location>
        <position position="708"/>
    </location>
    <ligand>
        <name>Zn(2+)</name>
        <dbReference type="ChEBI" id="CHEBI:29105"/>
        <note>catalytic</note>
    </ligand>
</feature>
<evidence type="ECO:0000313" key="7">
    <source>
        <dbReference type="Proteomes" id="UP000759131"/>
    </source>
</evidence>
<evidence type="ECO:0000256" key="1">
    <source>
        <dbReference type="ARBA" id="ARBA00011245"/>
    </source>
</evidence>
<keyword evidence="7" id="KW-1185">Reference proteome</keyword>
<reference evidence="6" key="1">
    <citation type="submission" date="2020-11" db="EMBL/GenBank/DDBJ databases">
        <authorList>
            <person name="Tran Van P."/>
        </authorList>
    </citation>
    <scope>NUCLEOTIDE SEQUENCE</scope>
</reference>
<keyword evidence="3 4" id="KW-0482">Metalloprotease</keyword>
<proteinExistence type="predicted"/>
<feature type="active site" evidence="3">
    <location>
        <position position="705"/>
    </location>
</feature>
<dbReference type="EC" id="3.4.24.-" evidence="4"/>
<comment type="cofactor">
    <cofactor evidence="3 4">
        <name>Zn(2+)</name>
        <dbReference type="ChEBI" id="CHEBI:29105"/>
    </cofactor>
    <text evidence="3 4">Binds 1 zinc ion per subunit.</text>
</comment>
<dbReference type="AlphaFoldDB" id="A0A7R9KL14"/>
<dbReference type="InterPro" id="IPR001506">
    <property type="entry name" value="Peptidase_M12A"/>
</dbReference>
<dbReference type="SUPFAM" id="SSF55486">
    <property type="entry name" value="Metalloproteases ('zincins'), catalytic domain"/>
    <property type="match status" value="1"/>
</dbReference>
<dbReference type="InterPro" id="IPR034035">
    <property type="entry name" value="Astacin-like_dom"/>
</dbReference>
<comment type="caution">
    <text evidence="3">Lacks conserved residue(s) required for the propagation of feature annotation.</text>
</comment>
<keyword evidence="3 4" id="KW-0479">Metal-binding</keyword>
<accession>A0A7R9KL14</accession>
<dbReference type="EMBL" id="OC857136">
    <property type="protein sequence ID" value="CAD7624781.1"/>
    <property type="molecule type" value="Genomic_DNA"/>
</dbReference>
<keyword evidence="3 4" id="KW-0862">Zinc</keyword>
<dbReference type="SMART" id="SM00235">
    <property type="entry name" value="ZnMc"/>
    <property type="match status" value="1"/>
</dbReference>
<evidence type="ECO:0000259" key="5">
    <source>
        <dbReference type="PROSITE" id="PS51864"/>
    </source>
</evidence>
<keyword evidence="3 4" id="KW-0645">Protease</keyword>
<dbReference type="GO" id="GO:0004222">
    <property type="term" value="F:metalloendopeptidase activity"/>
    <property type="evidence" value="ECO:0007669"/>
    <property type="project" value="UniProtKB-UniRule"/>
</dbReference>
<dbReference type="GO" id="GO:0008270">
    <property type="term" value="F:zinc ion binding"/>
    <property type="evidence" value="ECO:0007669"/>
    <property type="project" value="UniProtKB-UniRule"/>
</dbReference>
<protein>
    <recommendedName>
        <fullName evidence="4">Metalloendopeptidase</fullName>
        <ecNumber evidence="4">3.4.24.-</ecNumber>
    </recommendedName>
</protein>
<dbReference type="OrthoDB" id="291007at2759"/>
<dbReference type="PROSITE" id="PS51864">
    <property type="entry name" value="ASTACIN"/>
    <property type="match status" value="1"/>
</dbReference>
<dbReference type="PANTHER" id="PTHR10127:SF883">
    <property type="entry name" value="ZINC METALLOPROTEINASE NAS-8"/>
    <property type="match status" value="1"/>
</dbReference>
<name>A0A7R9KL14_9ACAR</name>
<dbReference type="CDD" id="cd04280">
    <property type="entry name" value="ZnMc_astacin_like"/>
    <property type="match status" value="1"/>
</dbReference>
<feature type="binding site" evidence="3">
    <location>
        <position position="704"/>
    </location>
    <ligand>
        <name>Zn(2+)</name>
        <dbReference type="ChEBI" id="CHEBI:29105"/>
        <note>catalytic</note>
    </ligand>
</feature>
<sequence length="822" mass="95637">MKKYIQHKLNNKSIEVMPNNTSEKRKRRQRGGKSDRSVLKCNQLLPKRLRIKSAENQLYRIGLSLFEPKILTQRPWYYSPTGTAIVYSLTVLYNYFYGIGPSFLRIFQMLSGLVTPQSVGLSDPQSLYRFAILSDGTGSCIHTYCRTHDSGRHNKHQSLSIILEMSFQDLLKGVDVYKWIETHPLGYWQKYVNNTNMTYIGCEYKMYDNYSIPDDPFPHKNNTFYLMAEYFDKEYFEIEGENSAYYSSLIVPVLIEIGKLVNYSVHLYAYNCPDRRINEHKQVSTGLVTGPDWSPMNYLWRTDTNGSRPLNCIRPLYMADNLVFMSIKVQQSLPDSIDIWKCYEYRIATIAKSSLVTGYNQVGYVAWIYFKPLLGIGENLGHRNYMYILWLISLIPVVEVIRNELLAKMVARPDTCADTIEDLLDDRLVVLTDHYKAQEWASDEFTKYFENNTFKETFIKFANRVRQYDRPPWPDKFQSFKDDPDGFHSFIKNIVFVADQYMMDQLLPYAPRFERIHSGQSYLPVLITPLCYGPSFKFINEADTRRLYEASLFQHMYAMKGQYYFENVVTIADNFGLIMSDFYATPVDPYEPLTMFELKSYNTNETKQEKYAQKGFVKRIVRTHRFVAKRSYFYYHIASQRRVINQAMKNIQAQSCVRFKQRTNQHDYLQLFKGQGCYSSIGKTGGRQYLSLGYGCHYVGVATHEILHTLGFYHEQSRADRDNYLTIHWQNIARGMSSQYDKVSKSANHLYVGFDYQSIMIYGAKDFSKNGKYTMTAKQRGVRLSAQNNRRSMSSLDARALNTMYGCSGGGGGSGAKKRKRG</sequence>
<dbReference type="PRINTS" id="PR00480">
    <property type="entry name" value="ASTACIN"/>
</dbReference>
<dbReference type="InterPro" id="IPR024079">
    <property type="entry name" value="MetalloPept_cat_dom_sf"/>
</dbReference>
<dbReference type="EMBL" id="CAJPIZ010002561">
    <property type="protein sequence ID" value="CAG2105211.1"/>
    <property type="molecule type" value="Genomic_DNA"/>
</dbReference>
<organism evidence="6">
    <name type="scientific">Medioppia subpectinata</name>
    <dbReference type="NCBI Taxonomy" id="1979941"/>
    <lineage>
        <taxon>Eukaryota</taxon>
        <taxon>Metazoa</taxon>
        <taxon>Ecdysozoa</taxon>
        <taxon>Arthropoda</taxon>
        <taxon>Chelicerata</taxon>
        <taxon>Arachnida</taxon>
        <taxon>Acari</taxon>
        <taxon>Acariformes</taxon>
        <taxon>Sarcoptiformes</taxon>
        <taxon>Oribatida</taxon>
        <taxon>Brachypylina</taxon>
        <taxon>Oppioidea</taxon>
        <taxon>Oppiidae</taxon>
        <taxon>Medioppia</taxon>
    </lineage>
</organism>
<feature type="binding site" evidence="3">
    <location>
        <position position="714"/>
    </location>
    <ligand>
        <name>Zn(2+)</name>
        <dbReference type="ChEBI" id="CHEBI:29105"/>
        <note>catalytic</note>
    </ligand>
</feature>
<comment type="function">
    <text evidence="2">Zinc metalloprotease. Provoques deadhesion of endothelial cells from cell cultures, and also degradation of fibronectin, fibrinogen and gelatin in vitro. Its role in the venom is not fully understood but it might act as a spreading factor that facilitates diffusion of other venom toxins. Alternatively, it might be involved in the proteolytic processing of other venom toxins or it might play a role in extra-oral digestion of prey.</text>
</comment>
<dbReference type="Pfam" id="PF01400">
    <property type="entry name" value="Astacin"/>
    <property type="match status" value="1"/>
</dbReference>
<evidence type="ECO:0000313" key="6">
    <source>
        <dbReference type="EMBL" id="CAD7624781.1"/>
    </source>
</evidence>
<keyword evidence="3 4" id="KW-0378">Hydrolase</keyword>
<evidence type="ECO:0000256" key="2">
    <source>
        <dbReference type="ARBA" id="ARBA00025529"/>
    </source>
</evidence>
<dbReference type="InterPro" id="IPR006026">
    <property type="entry name" value="Peptidase_Metallo"/>
</dbReference>
<dbReference type="PANTHER" id="PTHR10127">
    <property type="entry name" value="DISCOIDIN, CUB, EGF, LAMININ , AND ZINC METALLOPROTEASE DOMAIN CONTAINING"/>
    <property type="match status" value="1"/>
</dbReference>
<gene>
    <name evidence="6" type="ORF">OSB1V03_LOCUS5221</name>
</gene>